<accession>A0A6S6XZ23</accession>
<evidence type="ECO:0000256" key="2">
    <source>
        <dbReference type="ARBA" id="ARBA00023002"/>
    </source>
</evidence>
<organism evidence="4 5">
    <name type="scientific">Denitratisoma oestradiolicum</name>
    <dbReference type="NCBI Taxonomy" id="311182"/>
    <lineage>
        <taxon>Bacteria</taxon>
        <taxon>Pseudomonadati</taxon>
        <taxon>Pseudomonadota</taxon>
        <taxon>Betaproteobacteria</taxon>
        <taxon>Nitrosomonadales</taxon>
        <taxon>Sterolibacteriaceae</taxon>
        <taxon>Denitratisoma</taxon>
    </lineage>
</organism>
<dbReference type="FunFam" id="3.40.50.720:FF:000084">
    <property type="entry name" value="Short-chain dehydrogenase reductase"/>
    <property type="match status" value="1"/>
</dbReference>
<dbReference type="RefSeq" id="WP_197970627.1">
    <property type="nucleotide sequence ID" value="NZ_LR778301.1"/>
</dbReference>
<dbReference type="Proteomes" id="UP000515733">
    <property type="component" value="Chromosome"/>
</dbReference>
<dbReference type="PRINTS" id="PR00080">
    <property type="entry name" value="SDRFAMILY"/>
</dbReference>
<dbReference type="SUPFAM" id="SSF51735">
    <property type="entry name" value="NAD(P)-binding Rossmann-fold domains"/>
    <property type="match status" value="1"/>
</dbReference>
<evidence type="ECO:0000256" key="1">
    <source>
        <dbReference type="ARBA" id="ARBA00006484"/>
    </source>
</evidence>
<sequence length="248" mass="25946">MSTTTQRVALISGGGTGIGRAVSLRLARDGFAVVVGYSRSAVGAEETVRQIEAAGGKAWACKVDVTVEDEVVAFFAAAKAHYGRVDVVINNAGIGHMKPFADIPMSHYDFTFNVNARGTFMMCREAARHIEDNGRIINLSTGATVANTAGMALYVASKMAVEGFTKVLARELAPRGITVNAVSPGMTDTPMLEGGDAEALRKYGAASAAMRRLGQPEDIADGIAALVSSDGRWITGQVIHVDGGTIIV</sequence>
<keyword evidence="5" id="KW-1185">Reference proteome</keyword>
<dbReference type="PANTHER" id="PTHR48107">
    <property type="entry name" value="NADPH-DEPENDENT ALDEHYDE REDUCTASE-LIKE PROTEIN, CHLOROPLASTIC-RELATED"/>
    <property type="match status" value="1"/>
</dbReference>
<dbReference type="InterPro" id="IPR057326">
    <property type="entry name" value="KR_dom"/>
</dbReference>
<dbReference type="Gene3D" id="3.40.50.720">
    <property type="entry name" value="NAD(P)-binding Rossmann-like Domain"/>
    <property type="match status" value="1"/>
</dbReference>
<gene>
    <name evidence="4" type="ORF">DENOEST_3049</name>
</gene>
<evidence type="ECO:0000259" key="3">
    <source>
        <dbReference type="SMART" id="SM00822"/>
    </source>
</evidence>
<dbReference type="SMART" id="SM00822">
    <property type="entry name" value="PKS_KR"/>
    <property type="match status" value="1"/>
</dbReference>
<dbReference type="PRINTS" id="PR00081">
    <property type="entry name" value="GDHRDH"/>
</dbReference>
<dbReference type="PANTHER" id="PTHR48107:SF7">
    <property type="entry name" value="RE15974P"/>
    <property type="match status" value="1"/>
</dbReference>
<dbReference type="GO" id="GO:0016614">
    <property type="term" value="F:oxidoreductase activity, acting on CH-OH group of donors"/>
    <property type="evidence" value="ECO:0007669"/>
    <property type="project" value="UniProtKB-ARBA"/>
</dbReference>
<comment type="similarity">
    <text evidence="1">Belongs to the short-chain dehydrogenases/reductases (SDR) family.</text>
</comment>
<reference evidence="4 5" key="1">
    <citation type="submission" date="2020-03" db="EMBL/GenBank/DDBJ databases">
        <authorList>
            <consortium name="Genoscope - CEA"/>
            <person name="William W."/>
        </authorList>
    </citation>
    <scope>NUCLEOTIDE SEQUENCE [LARGE SCALE GENOMIC DNA]</scope>
    <source>
        <strain evidence="5">DSM 16959</strain>
    </source>
</reference>
<feature type="domain" description="Ketoreductase" evidence="3">
    <location>
        <begin position="7"/>
        <end position="219"/>
    </location>
</feature>
<dbReference type="EMBL" id="LR778301">
    <property type="protein sequence ID" value="CAB1370203.1"/>
    <property type="molecule type" value="Genomic_DNA"/>
</dbReference>
<dbReference type="InterPro" id="IPR002347">
    <property type="entry name" value="SDR_fam"/>
</dbReference>
<protein>
    <submittedName>
        <fullName evidence="4">Uncharacterized oxidoreductase MexAM1_META1p0182</fullName>
        <ecNumber evidence="4">1.-.-.-</ecNumber>
    </submittedName>
</protein>
<dbReference type="AlphaFoldDB" id="A0A6S6XZ23"/>
<keyword evidence="2 4" id="KW-0560">Oxidoreductase</keyword>
<dbReference type="InterPro" id="IPR036291">
    <property type="entry name" value="NAD(P)-bd_dom_sf"/>
</dbReference>
<evidence type="ECO:0000313" key="5">
    <source>
        <dbReference type="Proteomes" id="UP000515733"/>
    </source>
</evidence>
<dbReference type="KEGG" id="doe:DENOEST_3049"/>
<dbReference type="EC" id="1.-.-.-" evidence="4"/>
<evidence type="ECO:0000313" key="4">
    <source>
        <dbReference type="EMBL" id="CAB1370203.1"/>
    </source>
</evidence>
<name>A0A6S6XZ23_9PROT</name>
<dbReference type="Pfam" id="PF13561">
    <property type="entry name" value="adh_short_C2"/>
    <property type="match status" value="1"/>
</dbReference>
<proteinExistence type="inferred from homology"/>